<keyword evidence="2" id="KW-1185">Reference proteome</keyword>
<dbReference type="AlphaFoldDB" id="A0A085LZK4"/>
<proteinExistence type="predicted"/>
<accession>A0A085LZK4</accession>
<gene>
    <name evidence="1" type="ORF">M513_08627</name>
</gene>
<evidence type="ECO:0000313" key="1">
    <source>
        <dbReference type="EMBL" id="KFD50400.1"/>
    </source>
</evidence>
<protein>
    <submittedName>
        <fullName evidence="1">Uncharacterized protein</fullName>
    </submittedName>
</protein>
<sequence>MPLSRMIKNDLCQSFLVIIIQSSQLFKTTLLHPAGAFLTVLGAPCTLHMDTRLVGGEHRQHHRGGLIENRLSGERTLRKTPEGVLDTDAGFGSGELRKEGTKGLLCTGGFCAHRLRRWNT</sequence>
<reference evidence="1 2" key="1">
    <citation type="journal article" date="2014" name="Nat. Genet.">
        <title>Genome and transcriptome of the porcine whipworm Trichuris suis.</title>
        <authorList>
            <person name="Jex A.R."/>
            <person name="Nejsum P."/>
            <person name="Schwarz E.M."/>
            <person name="Hu L."/>
            <person name="Young N.D."/>
            <person name="Hall R.S."/>
            <person name="Korhonen P.K."/>
            <person name="Liao S."/>
            <person name="Thamsborg S."/>
            <person name="Xia J."/>
            <person name="Xu P."/>
            <person name="Wang S."/>
            <person name="Scheerlinck J.P."/>
            <person name="Hofmann A."/>
            <person name="Sternberg P.W."/>
            <person name="Wang J."/>
            <person name="Gasser R.B."/>
        </authorList>
    </citation>
    <scope>NUCLEOTIDE SEQUENCE [LARGE SCALE GENOMIC DNA]</scope>
    <source>
        <strain evidence="1">DCEP-RM93M</strain>
    </source>
</reference>
<name>A0A085LZK4_9BILA</name>
<evidence type="ECO:0000313" key="2">
    <source>
        <dbReference type="Proteomes" id="UP000030764"/>
    </source>
</evidence>
<organism evidence="1 2">
    <name type="scientific">Trichuris suis</name>
    <name type="common">pig whipworm</name>
    <dbReference type="NCBI Taxonomy" id="68888"/>
    <lineage>
        <taxon>Eukaryota</taxon>
        <taxon>Metazoa</taxon>
        <taxon>Ecdysozoa</taxon>
        <taxon>Nematoda</taxon>
        <taxon>Enoplea</taxon>
        <taxon>Dorylaimia</taxon>
        <taxon>Trichinellida</taxon>
        <taxon>Trichuridae</taxon>
        <taxon>Trichuris</taxon>
    </lineage>
</organism>
<dbReference type="EMBL" id="KL363253">
    <property type="protein sequence ID" value="KFD50400.1"/>
    <property type="molecule type" value="Genomic_DNA"/>
</dbReference>
<dbReference type="Proteomes" id="UP000030764">
    <property type="component" value="Unassembled WGS sequence"/>
</dbReference>